<feature type="non-terminal residue" evidence="2">
    <location>
        <position position="329"/>
    </location>
</feature>
<feature type="region of interest" description="Disordered" evidence="1">
    <location>
        <begin position="43"/>
        <end position="72"/>
    </location>
</feature>
<evidence type="ECO:0000313" key="2">
    <source>
        <dbReference type="EMBL" id="CAI3982103.1"/>
    </source>
</evidence>
<name>A0A9P1C0W4_9DINO</name>
<dbReference type="EMBL" id="CAMXCT030000683">
    <property type="protein sequence ID" value="CAL4769415.1"/>
    <property type="molecule type" value="Genomic_DNA"/>
</dbReference>
<reference evidence="2" key="1">
    <citation type="submission" date="2022-10" db="EMBL/GenBank/DDBJ databases">
        <authorList>
            <person name="Chen Y."/>
            <person name="Dougan E. K."/>
            <person name="Chan C."/>
            <person name="Rhodes N."/>
            <person name="Thang M."/>
        </authorList>
    </citation>
    <scope>NUCLEOTIDE SEQUENCE</scope>
</reference>
<evidence type="ECO:0000313" key="4">
    <source>
        <dbReference type="Proteomes" id="UP001152797"/>
    </source>
</evidence>
<comment type="caution">
    <text evidence="2">The sequence shown here is derived from an EMBL/GenBank/DDBJ whole genome shotgun (WGS) entry which is preliminary data.</text>
</comment>
<dbReference type="Proteomes" id="UP001152797">
    <property type="component" value="Unassembled WGS sequence"/>
</dbReference>
<organism evidence="2">
    <name type="scientific">Cladocopium goreaui</name>
    <dbReference type="NCBI Taxonomy" id="2562237"/>
    <lineage>
        <taxon>Eukaryota</taxon>
        <taxon>Sar</taxon>
        <taxon>Alveolata</taxon>
        <taxon>Dinophyceae</taxon>
        <taxon>Suessiales</taxon>
        <taxon>Symbiodiniaceae</taxon>
        <taxon>Cladocopium</taxon>
    </lineage>
</organism>
<dbReference type="EMBL" id="CAMXCT010000683">
    <property type="protein sequence ID" value="CAI3982103.1"/>
    <property type="molecule type" value="Genomic_DNA"/>
</dbReference>
<keyword evidence="4" id="KW-1185">Reference proteome</keyword>
<evidence type="ECO:0000313" key="3">
    <source>
        <dbReference type="EMBL" id="CAL4769415.1"/>
    </source>
</evidence>
<sequence length="329" mass="36821">MGAGASAMPEMLKMIPEDEMEEAVKQLPPEAIELMKKMVAVAEEHQAKEKSSTSESSEAKGASKESKEGSKAYEAIEKIGNSDEASSMRRAIFIWDEKTANEALKEICKDKVPEKVNGAMLVMDQVEWADPADAKKWPEALTFCAWDWFSDQPNMDVPFVPPEKAKENCAYLWDEKTTDAWLEKIGVKPVGKKGKDLIDNSGRSEAFSDMDEADKVLEKLKDLSIIFMKDIVKESDCSIFQLISLIPTSARLSRGARRLLPLVLAWLAGHRRLPLGVAGVFSDKDMRPVTLRALTHSQRRERCYDAVVAVRLLALSRFLLCDKLQEVVE</sequence>
<dbReference type="OrthoDB" id="10449263at2759"/>
<gene>
    <name evidence="2" type="ORF">C1SCF055_LOCUS9838</name>
</gene>
<protein>
    <submittedName>
        <fullName evidence="2">Uncharacterized protein</fullName>
    </submittedName>
</protein>
<dbReference type="AlphaFoldDB" id="A0A9P1C0W4"/>
<proteinExistence type="predicted"/>
<reference evidence="3 4" key="2">
    <citation type="submission" date="2024-05" db="EMBL/GenBank/DDBJ databases">
        <authorList>
            <person name="Chen Y."/>
            <person name="Shah S."/>
            <person name="Dougan E. K."/>
            <person name="Thang M."/>
            <person name="Chan C."/>
        </authorList>
    </citation>
    <scope>NUCLEOTIDE SEQUENCE [LARGE SCALE GENOMIC DNA]</scope>
</reference>
<evidence type="ECO:0000256" key="1">
    <source>
        <dbReference type="SAM" id="MobiDB-lite"/>
    </source>
</evidence>
<dbReference type="EMBL" id="CAMXCT020000683">
    <property type="protein sequence ID" value="CAL1135478.1"/>
    <property type="molecule type" value="Genomic_DNA"/>
</dbReference>
<accession>A0A9P1C0W4</accession>